<sequence length="185" mass="20589">MARGLDPAIARLRAIIDRDGLAIMSVGYGPCDVPGCTEPPNPFPWTYTIGLWRSGLPELVVMGLSIELASEGILTVVDERDDGADLEEGDELAVGDLRLRLSWVPAQWVAADPDRIGRWFAVERRFSEPPMFEQVVVADPDGRFPDDADHSSSFHATQPLLCVDPFSYPPRPNREQRRRRPPRAA</sequence>
<proteinExistence type="predicted"/>
<dbReference type="EMBL" id="CAEZSR010000008">
    <property type="protein sequence ID" value="CAB4542851.1"/>
    <property type="molecule type" value="Genomic_DNA"/>
</dbReference>
<reference evidence="2" key="1">
    <citation type="submission" date="2020-05" db="EMBL/GenBank/DDBJ databases">
        <authorList>
            <person name="Chiriac C."/>
            <person name="Salcher M."/>
            <person name="Ghai R."/>
            <person name="Kavagutti S V."/>
        </authorList>
    </citation>
    <scope>NUCLEOTIDE SEQUENCE</scope>
</reference>
<accession>A0A6J6BUN6</accession>
<feature type="region of interest" description="Disordered" evidence="1">
    <location>
        <begin position="163"/>
        <end position="185"/>
    </location>
</feature>
<feature type="compositionally biased region" description="Basic residues" evidence="1">
    <location>
        <begin position="176"/>
        <end position="185"/>
    </location>
</feature>
<evidence type="ECO:0000256" key="1">
    <source>
        <dbReference type="SAM" id="MobiDB-lite"/>
    </source>
</evidence>
<protein>
    <submittedName>
        <fullName evidence="2">Unannotated protein</fullName>
    </submittedName>
</protein>
<organism evidence="2">
    <name type="scientific">freshwater metagenome</name>
    <dbReference type="NCBI Taxonomy" id="449393"/>
    <lineage>
        <taxon>unclassified sequences</taxon>
        <taxon>metagenomes</taxon>
        <taxon>ecological metagenomes</taxon>
    </lineage>
</organism>
<gene>
    <name evidence="2" type="ORF">UFOPK1493_00433</name>
</gene>
<dbReference type="Pfam" id="PF14081">
    <property type="entry name" value="DUF4262"/>
    <property type="match status" value="1"/>
</dbReference>
<name>A0A6J6BUN6_9ZZZZ</name>
<dbReference type="InterPro" id="IPR025358">
    <property type="entry name" value="DUF4262"/>
</dbReference>
<dbReference type="AlphaFoldDB" id="A0A6J6BUN6"/>
<evidence type="ECO:0000313" key="2">
    <source>
        <dbReference type="EMBL" id="CAB4542851.1"/>
    </source>
</evidence>